<keyword evidence="1" id="KW-1133">Transmembrane helix</keyword>
<gene>
    <name evidence="2" type="ORF">S03H2_08942</name>
</gene>
<dbReference type="AlphaFoldDB" id="X1DK22"/>
<sequence>SSDRPEQSTYYLLTGTVGFAAIGYMFFRTKAMTTRKPDVPKVDVVTILECPACELKRVRDFKRGDYVHKDDEPCTRCEGNMVITGIHRRAEPEKKPKQ</sequence>
<organism evidence="2">
    <name type="scientific">marine sediment metagenome</name>
    <dbReference type="NCBI Taxonomy" id="412755"/>
    <lineage>
        <taxon>unclassified sequences</taxon>
        <taxon>metagenomes</taxon>
        <taxon>ecological metagenomes</taxon>
    </lineage>
</organism>
<reference evidence="2" key="1">
    <citation type="journal article" date="2014" name="Front. Microbiol.">
        <title>High frequency of phylogenetically diverse reductive dehalogenase-homologous genes in deep subseafloor sedimentary metagenomes.</title>
        <authorList>
            <person name="Kawai M."/>
            <person name="Futagami T."/>
            <person name="Toyoda A."/>
            <person name="Takaki Y."/>
            <person name="Nishi S."/>
            <person name="Hori S."/>
            <person name="Arai W."/>
            <person name="Tsubouchi T."/>
            <person name="Morono Y."/>
            <person name="Uchiyama I."/>
            <person name="Ito T."/>
            <person name="Fujiyama A."/>
            <person name="Inagaki F."/>
            <person name="Takami H."/>
        </authorList>
    </citation>
    <scope>NUCLEOTIDE SEQUENCE</scope>
    <source>
        <strain evidence="2">Expedition CK06-06</strain>
    </source>
</reference>
<feature type="transmembrane region" description="Helical" evidence="1">
    <location>
        <begin position="12"/>
        <end position="27"/>
    </location>
</feature>
<evidence type="ECO:0000256" key="1">
    <source>
        <dbReference type="SAM" id="Phobius"/>
    </source>
</evidence>
<keyword evidence="1" id="KW-0472">Membrane</keyword>
<protein>
    <submittedName>
        <fullName evidence="2">Uncharacterized protein</fullName>
    </submittedName>
</protein>
<evidence type="ECO:0000313" key="2">
    <source>
        <dbReference type="EMBL" id="GAH20522.1"/>
    </source>
</evidence>
<comment type="caution">
    <text evidence="2">The sequence shown here is derived from an EMBL/GenBank/DDBJ whole genome shotgun (WGS) entry which is preliminary data.</text>
</comment>
<accession>X1DK22</accession>
<feature type="non-terminal residue" evidence="2">
    <location>
        <position position="1"/>
    </location>
</feature>
<proteinExistence type="predicted"/>
<keyword evidence="1" id="KW-0812">Transmembrane</keyword>
<dbReference type="EMBL" id="BARU01004442">
    <property type="protein sequence ID" value="GAH20522.1"/>
    <property type="molecule type" value="Genomic_DNA"/>
</dbReference>
<name>X1DK22_9ZZZZ</name>